<evidence type="ECO:0000313" key="3">
    <source>
        <dbReference type="Proteomes" id="UP000092445"/>
    </source>
</evidence>
<dbReference type="Proteomes" id="UP000092445">
    <property type="component" value="Unassembled WGS sequence"/>
</dbReference>
<evidence type="ECO:0000256" key="1">
    <source>
        <dbReference type="SAM" id="MobiDB-lite"/>
    </source>
</evidence>
<sequence length="80" mass="9124">MVVIFHYKRMSDSRSNLNKSTQRKESNLVCGCCYNRSPTSLTTGSNSPDNAERAGLSPLSRRSSRWGRRKCKQTFLSIYC</sequence>
<evidence type="ECO:0000313" key="2">
    <source>
        <dbReference type="EnsemblMetazoa" id="GPAI001263-PA"/>
    </source>
</evidence>
<keyword evidence="3" id="KW-1185">Reference proteome</keyword>
<feature type="region of interest" description="Disordered" evidence="1">
    <location>
        <begin position="38"/>
        <end position="66"/>
    </location>
</feature>
<dbReference type="VEuPathDB" id="VectorBase:GPAI001263"/>
<dbReference type="EnsemblMetazoa" id="GPAI001263-RA">
    <property type="protein sequence ID" value="GPAI001263-PA"/>
    <property type="gene ID" value="GPAI001263"/>
</dbReference>
<accession>A0A1A9Z202</accession>
<reference evidence="2" key="2">
    <citation type="submission" date="2020-05" db="UniProtKB">
        <authorList>
            <consortium name="EnsemblMetazoa"/>
        </authorList>
    </citation>
    <scope>IDENTIFICATION</scope>
    <source>
        <strain evidence="2">IAEA</strain>
    </source>
</reference>
<name>A0A1A9Z202_GLOPL</name>
<proteinExistence type="predicted"/>
<dbReference type="AlphaFoldDB" id="A0A1A9Z202"/>
<protein>
    <submittedName>
        <fullName evidence="2">Uncharacterized protein</fullName>
    </submittedName>
</protein>
<organism evidence="2 3">
    <name type="scientific">Glossina pallidipes</name>
    <name type="common">Tsetse fly</name>
    <dbReference type="NCBI Taxonomy" id="7398"/>
    <lineage>
        <taxon>Eukaryota</taxon>
        <taxon>Metazoa</taxon>
        <taxon>Ecdysozoa</taxon>
        <taxon>Arthropoda</taxon>
        <taxon>Hexapoda</taxon>
        <taxon>Insecta</taxon>
        <taxon>Pterygota</taxon>
        <taxon>Neoptera</taxon>
        <taxon>Endopterygota</taxon>
        <taxon>Diptera</taxon>
        <taxon>Brachycera</taxon>
        <taxon>Muscomorpha</taxon>
        <taxon>Hippoboscoidea</taxon>
        <taxon>Glossinidae</taxon>
        <taxon>Glossina</taxon>
    </lineage>
</organism>
<feature type="compositionally biased region" description="Polar residues" evidence="1">
    <location>
        <begin position="38"/>
        <end position="49"/>
    </location>
</feature>
<reference evidence="3" key="1">
    <citation type="submission" date="2014-03" db="EMBL/GenBank/DDBJ databases">
        <authorList>
            <person name="Aksoy S."/>
            <person name="Warren W."/>
            <person name="Wilson R.K."/>
        </authorList>
    </citation>
    <scope>NUCLEOTIDE SEQUENCE [LARGE SCALE GENOMIC DNA]</scope>
    <source>
        <strain evidence="3">IAEA</strain>
    </source>
</reference>